<dbReference type="GO" id="GO:0007165">
    <property type="term" value="P:signal transduction"/>
    <property type="evidence" value="ECO:0007669"/>
    <property type="project" value="UniProtKB-KW"/>
</dbReference>
<evidence type="ECO:0000256" key="5">
    <source>
        <dbReference type="ARBA" id="ARBA00029447"/>
    </source>
</evidence>
<dbReference type="PROSITE" id="PS50885">
    <property type="entry name" value="HAMP"/>
    <property type="match status" value="1"/>
</dbReference>
<feature type="domain" description="Methyl-accepting transducer" evidence="8">
    <location>
        <begin position="302"/>
        <end position="538"/>
    </location>
</feature>
<evidence type="ECO:0000259" key="10">
    <source>
        <dbReference type="PROSITE" id="PS50885"/>
    </source>
</evidence>
<feature type="domain" description="PAC" evidence="9">
    <location>
        <begin position="157"/>
        <end position="210"/>
    </location>
</feature>
<feature type="transmembrane region" description="Helical" evidence="7">
    <location>
        <begin position="208"/>
        <end position="230"/>
    </location>
</feature>
<dbReference type="Gene3D" id="6.10.340.10">
    <property type="match status" value="1"/>
</dbReference>
<comment type="similarity">
    <text evidence="5">Belongs to the methyl-accepting chemotaxis (MCP) protein family.</text>
</comment>
<evidence type="ECO:0000256" key="2">
    <source>
        <dbReference type="ARBA" id="ARBA00022475"/>
    </source>
</evidence>
<dbReference type="PROSITE" id="PS50111">
    <property type="entry name" value="CHEMOTAXIS_TRANSDUC_2"/>
    <property type="match status" value="1"/>
</dbReference>
<dbReference type="OrthoDB" id="369835at2"/>
<keyword evidence="7" id="KW-1133">Transmembrane helix</keyword>
<evidence type="ECO:0000313" key="11">
    <source>
        <dbReference type="EMBL" id="OAB72083.1"/>
    </source>
</evidence>
<keyword evidence="7" id="KW-0812">Transmembrane</keyword>
<evidence type="ECO:0000256" key="6">
    <source>
        <dbReference type="PROSITE-ProRule" id="PRU00284"/>
    </source>
</evidence>
<evidence type="ECO:0000256" key="1">
    <source>
        <dbReference type="ARBA" id="ARBA00004236"/>
    </source>
</evidence>
<evidence type="ECO:0000256" key="7">
    <source>
        <dbReference type="SAM" id="Phobius"/>
    </source>
</evidence>
<dbReference type="Pfam" id="PF00672">
    <property type="entry name" value="HAMP"/>
    <property type="match status" value="1"/>
</dbReference>
<dbReference type="AlphaFoldDB" id="A0A162KQ55"/>
<dbReference type="CDD" id="cd06225">
    <property type="entry name" value="HAMP"/>
    <property type="match status" value="1"/>
</dbReference>
<reference evidence="11 12" key="1">
    <citation type="submission" date="2016-02" db="EMBL/GenBank/DDBJ databases">
        <title>Paenibacillus sp. LPB0068, isolated from Crassostrea gigas.</title>
        <authorList>
            <person name="Shin S.-K."/>
            <person name="Yi H."/>
        </authorList>
    </citation>
    <scope>NUCLEOTIDE SEQUENCE [LARGE SCALE GENOMIC DNA]</scope>
    <source>
        <strain evidence="11 12">LPB0068</strain>
    </source>
</reference>
<dbReference type="InterPro" id="IPR000700">
    <property type="entry name" value="PAS-assoc_C"/>
</dbReference>
<keyword evidence="3 7" id="KW-0472">Membrane</keyword>
<accession>A0A162KQ55</accession>
<gene>
    <name evidence="11" type="ORF">PNBC_17585</name>
</gene>
<dbReference type="InterPro" id="IPR003660">
    <property type="entry name" value="HAMP_dom"/>
</dbReference>
<evidence type="ECO:0000259" key="8">
    <source>
        <dbReference type="PROSITE" id="PS50111"/>
    </source>
</evidence>
<comment type="subcellular location">
    <subcellularLocation>
        <location evidence="1">Cell membrane</location>
    </subcellularLocation>
</comment>
<evidence type="ECO:0000313" key="12">
    <source>
        <dbReference type="Proteomes" id="UP000077134"/>
    </source>
</evidence>
<proteinExistence type="inferred from homology"/>
<dbReference type="STRING" id="1763538.LPB68_13305"/>
<dbReference type="CDD" id="cd11386">
    <property type="entry name" value="MCP_signal"/>
    <property type="match status" value="1"/>
</dbReference>
<dbReference type="GO" id="GO:0005886">
    <property type="term" value="C:plasma membrane"/>
    <property type="evidence" value="ECO:0007669"/>
    <property type="project" value="UniProtKB-SubCell"/>
</dbReference>
<dbReference type="InterPro" id="IPR004089">
    <property type="entry name" value="MCPsignal_dom"/>
</dbReference>
<sequence>MKMPQIFKGIINNKSIVVKNMLWTSLFIISSGIILIAASYYIQGQVLTNQLESDSRKIMEAWEKKVTMEEASEAKANKDRQSPIQRKMAEVFAELPVQHPNVAQGYLFGPELTNGNETSIIAFSDETMDMLAQDGLELGAMYPQPEIHADGVREMLETKEMAFTKPYDDDYGTWVTVLTPYQDAEGTIYAYMGIDVDASLIKHGKQELLKYTSLALLVTLLVMITLQYFITKRTFAPVQHLIKALEKLSNGDFNVQLATSKDELGQVAEKFNTTAVNINRLVTTIKSISIQSADQSKELFATLEDNQHISMEITTNIEEISDQASQQSKSIIESVTSLEEISSGVNTIAGSTNQLSDTSMDMRDHSEQGSENVERVMKQMDAIHKSVLNSVSSMEQLQKRSGQIGDIVQVITQIATQTQLLSLNASIEAARAGEEGRGFAVVANEVKKLSEESKKSAEQITELIRYIQMETQVAVDAINEGEHNVEVGIEIVQETGKLFATIQSATESVTSQIQEVSAATEEMVAETEQITASIKQLAVMAERNAEVSEEIKSSTHEQRESSNKIVNTAEHLSQISTKLEELVIQLKV</sequence>
<evidence type="ECO:0000259" key="9">
    <source>
        <dbReference type="PROSITE" id="PS50113"/>
    </source>
</evidence>
<comment type="caution">
    <text evidence="11">The sequence shown here is derived from an EMBL/GenBank/DDBJ whole genome shotgun (WGS) entry which is preliminary data.</text>
</comment>
<name>A0A162KQ55_9BACL</name>
<dbReference type="KEGG" id="pcx:LPB68_13305"/>
<feature type="domain" description="HAMP" evidence="10">
    <location>
        <begin position="232"/>
        <end position="283"/>
    </location>
</feature>
<organism evidence="11 12">
    <name type="scientific">Paenibacillus crassostreae</name>
    <dbReference type="NCBI Taxonomy" id="1763538"/>
    <lineage>
        <taxon>Bacteria</taxon>
        <taxon>Bacillati</taxon>
        <taxon>Bacillota</taxon>
        <taxon>Bacilli</taxon>
        <taxon>Bacillales</taxon>
        <taxon>Paenibacillaceae</taxon>
        <taxon>Paenibacillus</taxon>
    </lineage>
</organism>
<dbReference type="Gene3D" id="1.10.287.950">
    <property type="entry name" value="Methyl-accepting chemotaxis protein"/>
    <property type="match status" value="1"/>
</dbReference>
<feature type="transmembrane region" description="Helical" evidence="7">
    <location>
        <begin position="21"/>
        <end position="42"/>
    </location>
</feature>
<dbReference type="PANTHER" id="PTHR32089:SF112">
    <property type="entry name" value="LYSOZYME-LIKE PROTEIN-RELATED"/>
    <property type="match status" value="1"/>
</dbReference>
<dbReference type="PROSITE" id="PS50113">
    <property type="entry name" value="PAC"/>
    <property type="match status" value="1"/>
</dbReference>
<protein>
    <submittedName>
        <fullName evidence="11">Chemotaxis protein</fullName>
    </submittedName>
</protein>
<evidence type="ECO:0000256" key="4">
    <source>
        <dbReference type="ARBA" id="ARBA00023224"/>
    </source>
</evidence>
<dbReference type="PANTHER" id="PTHR32089">
    <property type="entry name" value="METHYL-ACCEPTING CHEMOTAXIS PROTEIN MCPB"/>
    <property type="match status" value="1"/>
</dbReference>
<dbReference type="SMART" id="SM00283">
    <property type="entry name" value="MA"/>
    <property type="match status" value="1"/>
</dbReference>
<evidence type="ECO:0000256" key="3">
    <source>
        <dbReference type="ARBA" id="ARBA00023136"/>
    </source>
</evidence>
<dbReference type="Proteomes" id="UP000077134">
    <property type="component" value="Unassembled WGS sequence"/>
</dbReference>
<dbReference type="SMART" id="SM00304">
    <property type="entry name" value="HAMP"/>
    <property type="match status" value="1"/>
</dbReference>
<keyword evidence="12" id="KW-1185">Reference proteome</keyword>
<dbReference type="Pfam" id="PF00015">
    <property type="entry name" value="MCPsignal"/>
    <property type="match status" value="1"/>
</dbReference>
<dbReference type="SUPFAM" id="SSF58104">
    <property type="entry name" value="Methyl-accepting chemotaxis protein (MCP) signaling domain"/>
    <property type="match status" value="1"/>
</dbReference>
<dbReference type="EMBL" id="LSFN01000036">
    <property type="protein sequence ID" value="OAB72083.1"/>
    <property type="molecule type" value="Genomic_DNA"/>
</dbReference>
<keyword evidence="2" id="KW-1003">Cell membrane</keyword>
<keyword evidence="4 6" id="KW-0807">Transducer</keyword>